<sequence>IPERAKYIRSIIAELERLHSHLLWMGLAGHFLGYDTVWMWSWKYREPVLDIMEAVTGNRQNYAMMKPGGVRRD</sequence>
<keyword evidence="4" id="KW-0830">Ubiquinone</keyword>
<proteinExistence type="predicted"/>
<dbReference type="EMBL" id="PFFY01000179">
    <property type="protein sequence ID" value="PIW33566.1"/>
    <property type="molecule type" value="Genomic_DNA"/>
</dbReference>
<feature type="transmembrane region" description="Helical" evidence="2">
    <location>
        <begin position="21"/>
        <end position="40"/>
    </location>
</feature>
<evidence type="ECO:0000313" key="5">
    <source>
        <dbReference type="Proteomes" id="UP000230025"/>
    </source>
</evidence>
<protein>
    <submittedName>
        <fullName evidence="4">NADH:ubiquinone oxidoreductase</fullName>
    </submittedName>
</protein>
<dbReference type="InterPro" id="IPR052197">
    <property type="entry name" value="ComplexI_49kDa-like"/>
</dbReference>
<feature type="non-terminal residue" evidence="4">
    <location>
        <position position="1"/>
    </location>
</feature>
<feature type="domain" description="NADH-quinone oxidoreductase subunit D" evidence="3">
    <location>
        <begin position="32"/>
        <end position="73"/>
    </location>
</feature>
<keyword evidence="2" id="KW-1133">Transmembrane helix</keyword>
<accession>A0A2M7GYN1</accession>
<evidence type="ECO:0000259" key="3">
    <source>
        <dbReference type="Pfam" id="PF00346"/>
    </source>
</evidence>
<gene>
    <name evidence="4" type="ORF">COW28_03800</name>
</gene>
<dbReference type="SUPFAM" id="SSF56762">
    <property type="entry name" value="HydB/Nqo4-like"/>
    <property type="match status" value="1"/>
</dbReference>
<evidence type="ECO:0000313" key="4">
    <source>
        <dbReference type="EMBL" id="PIW33566.1"/>
    </source>
</evidence>
<dbReference type="AlphaFoldDB" id="A0A2M7GYN1"/>
<evidence type="ECO:0000256" key="1">
    <source>
        <dbReference type="ARBA" id="ARBA00023002"/>
    </source>
</evidence>
<feature type="non-terminal residue" evidence="4">
    <location>
        <position position="73"/>
    </location>
</feature>
<comment type="caution">
    <text evidence="4">The sequence shown here is derived from an EMBL/GenBank/DDBJ whole genome shotgun (WGS) entry which is preliminary data.</text>
</comment>
<name>A0A2M7GYN1_9BACT</name>
<dbReference type="Pfam" id="PF00346">
    <property type="entry name" value="Complex1_49kDa"/>
    <property type="match status" value="1"/>
</dbReference>
<dbReference type="InterPro" id="IPR029014">
    <property type="entry name" value="NiFe-Hase_large"/>
</dbReference>
<evidence type="ECO:0000256" key="2">
    <source>
        <dbReference type="SAM" id="Phobius"/>
    </source>
</evidence>
<keyword evidence="1" id="KW-0560">Oxidoreductase</keyword>
<dbReference type="PANTHER" id="PTHR43485">
    <property type="entry name" value="HYDROGENASE-4 COMPONENT G"/>
    <property type="match status" value="1"/>
</dbReference>
<keyword evidence="2" id="KW-0812">Transmembrane</keyword>
<dbReference type="GO" id="GO:0048038">
    <property type="term" value="F:quinone binding"/>
    <property type="evidence" value="ECO:0007669"/>
    <property type="project" value="InterPro"/>
</dbReference>
<dbReference type="Proteomes" id="UP000230025">
    <property type="component" value="Unassembled WGS sequence"/>
</dbReference>
<dbReference type="GO" id="GO:0016651">
    <property type="term" value="F:oxidoreductase activity, acting on NAD(P)H"/>
    <property type="evidence" value="ECO:0007669"/>
    <property type="project" value="InterPro"/>
</dbReference>
<keyword evidence="2" id="KW-0472">Membrane</keyword>
<dbReference type="PANTHER" id="PTHR43485:SF1">
    <property type="entry name" value="FORMATE HYDROGENLYASE SUBUNIT 5-RELATED"/>
    <property type="match status" value="1"/>
</dbReference>
<organism evidence="4 5">
    <name type="scientific">bacterium (Candidatus Ratteibacteria) CG15_BIG_FIL_POST_REV_8_21_14_020_41_12</name>
    <dbReference type="NCBI Taxonomy" id="2014291"/>
    <lineage>
        <taxon>Bacteria</taxon>
        <taxon>Candidatus Ratteibacteria</taxon>
    </lineage>
</organism>
<dbReference type="GO" id="GO:0051287">
    <property type="term" value="F:NAD binding"/>
    <property type="evidence" value="ECO:0007669"/>
    <property type="project" value="InterPro"/>
</dbReference>
<dbReference type="InterPro" id="IPR001135">
    <property type="entry name" value="NADH_Q_OxRdtase_suD"/>
</dbReference>
<reference evidence="5" key="1">
    <citation type="submission" date="2017-09" db="EMBL/GenBank/DDBJ databases">
        <title>Depth-based differentiation of microbial function through sediment-hosted aquifers and enrichment of novel symbionts in the deep terrestrial subsurface.</title>
        <authorList>
            <person name="Probst A.J."/>
            <person name="Ladd B."/>
            <person name="Jarett J.K."/>
            <person name="Geller-Mcgrath D.E."/>
            <person name="Sieber C.M.K."/>
            <person name="Emerson J.B."/>
            <person name="Anantharaman K."/>
            <person name="Thomas B.C."/>
            <person name="Malmstrom R."/>
            <person name="Stieglmeier M."/>
            <person name="Klingl A."/>
            <person name="Woyke T."/>
            <person name="Ryan C.M."/>
            <person name="Banfield J.F."/>
        </authorList>
    </citation>
    <scope>NUCLEOTIDE SEQUENCE [LARGE SCALE GENOMIC DNA]</scope>
</reference>
<dbReference type="Gene3D" id="1.10.645.10">
    <property type="entry name" value="Cytochrome-c3 Hydrogenase, chain B"/>
    <property type="match status" value="1"/>
</dbReference>